<evidence type="ECO:0000313" key="4">
    <source>
        <dbReference type="Proteomes" id="UP000189670"/>
    </source>
</evidence>
<dbReference type="Proteomes" id="UP000189670">
    <property type="component" value="Unassembled WGS sequence"/>
</dbReference>
<dbReference type="InterPro" id="IPR029030">
    <property type="entry name" value="Caspase-like_dom_sf"/>
</dbReference>
<keyword evidence="1" id="KW-0732">Signal</keyword>
<proteinExistence type="predicted"/>
<organism evidence="3 4">
    <name type="scientific">Candidatus Magnetoglobus multicellularis str. Araruama</name>
    <dbReference type="NCBI Taxonomy" id="890399"/>
    <lineage>
        <taxon>Bacteria</taxon>
        <taxon>Pseudomonadati</taxon>
        <taxon>Thermodesulfobacteriota</taxon>
        <taxon>Desulfobacteria</taxon>
        <taxon>Desulfobacterales</taxon>
        <taxon>Desulfobacteraceae</taxon>
        <taxon>Candidatus Magnetoglobus</taxon>
    </lineage>
</organism>
<dbReference type="Gene3D" id="3.40.50.10390">
    <property type="entry name" value="Gingipain r, domain 1"/>
    <property type="match status" value="1"/>
</dbReference>
<gene>
    <name evidence="3" type="ORF">OMM_04998</name>
</gene>
<dbReference type="GO" id="GO:0006508">
    <property type="term" value="P:proteolysis"/>
    <property type="evidence" value="ECO:0007669"/>
    <property type="project" value="InterPro"/>
</dbReference>
<dbReference type="Gene3D" id="3.40.50.1460">
    <property type="match status" value="1"/>
</dbReference>
<evidence type="ECO:0000256" key="1">
    <source>
        <dbReference type="ARBA" id="ARBA00022729"/>
    </source>
</evidence>
<dbReference type="PROSITE" id="PS00018">
    <property type="entry name" value="EF_HAND_1"/>
    <property type="match status" value="1"/>
</dbReference>
<dbReference type="InterPro" id="IPR029031">
    <property type="entry name" value="Gingipain_N_sf"/>
</dbReference>
<dbReference type="Pfam" id="PF01364">
    <property type="entry name" value="Peptidase_C25"/>
    <property type="match status" value="1"/>
</dbReference>
<reference evidence="4" key="1">
    <citation type="submission" date="2012-11" db="EMBL/GenBank/DDBJ databases">
        <authorList>
            <person name="Lucero-Rivera Y.E."/>
            <person name="Tovar-Ramirez D."/>
        </authorList>
    </citation>
    <scope>NUCLEOTIDE SEQUENCE [LARGE SCALE GENOMIC DNA]</scope>
    <source>
        <strain evidence="4">Araruama</strain>
    </source>
</reference>
<name>A0A1V1NYY1_9BACT</name>
<accession>A0A1V1NYY1</accession>
<dbReference type="EMBL" id="ATBP01001250">
    <property type="protein sequence ID" value="ETR67706.1"/>
    <property type="molecule type" value="Genomic_DNA"/>
</dbReference>
<protein>
    <recommendedName>
        <fullName evidence="2">Gingipain domain-containing protein</fullName>
    </recommendedName>
</protein>
<dbReference type="GO" id="GO:0008234">
    <property type="term" value="F:cysteine-type peptidase activity"/>
    <property type="evidence" value="ECO:0007669"/>
    <property type="project" value="InterPro"/>
</dbReference>
<dbReference type="SUPFAM" id="SSF52129">
    <property type="entry name" value="Caspase-like"/>
    <property type="match status" value="1"/>
</dbReference>
<sequence length="747" mass="84584">MNYSPAGASPDRNKTRQQSQTVFQKLNLYIAKNGMYRLSYEALMAYQFPIKNQPHQYLQLWHRKKQIPLDIHSQTTYFQPGDHILFYGLAQEDAYTNINVYQLCWGDNQGLRMQYISAPPDDRYIFVTNAFKTVRFESNVSDHFWPNTPGAPDTDFVFWYLLNTPDSFSTTFDLPHLSKTAMTIPESYIRIAFQEKTNSFHHITIGINGHKIYEKSSHQDSQFFVEKSIDTSMLSAESNTLTIQTDLDANEFSDQLFVNLFTVRYPQSLVTHTDTSIIEMDQSGQNVSIQGFTSEQVFLYDISTPDLPKRMIAPYISKANNDYYVQFYNGAANKIYVSTDSAMKQPDMRMTHTDSLKSTDNRADYIIITPQGFMQAVAPLSSYYQNRGMRVSLVSPDMIIDEFSGGIVTPQAINDFLTYAYHHWETAPSYVLMIGDSNLDYLDLFQTGKQNAVPVYVTYLDGVGLVPDDNHYVCTDGDDIIPDMTIGRLPAKNCNDVEKQVRKRLNYCKSYETASQQTLFISDNHSQDVFEKICQNAMGYLSNQMAQELLIFRGQDNVDEFTQKIISTLNQGTLIATYMGHGSIDNWGGEHLFCSSDVHLITPGSALTFYLSLNCLSGFFALPDRYCLAQQLILSENKGAIGVIAPSGLAQVWEIDLLAQSLFSLLQSNPHMPVGDLFVGAKVKAYGKGMRASSVQMFNLTGDPLVQLNIHHTKLSGDLDTDGDLTLKDVLMMFEYLGRNKDNIKPF</sequence>
<dbReference type="InterPro" id="IPR001769">
    <property type="entry name" value="Gingipain"/>
</dbReference>
<comment type="caution">
    <text evidence="3">The sequence shown here is derived from an EMBL/GenBank/DDBJ whole genome shotgun (WGS) entry which is preliminary data.</text>
</comment>
<feature type="domain" description="Gingipain" evidence="2">
    <location>
        <begin position="365"/>
        <end position="708"/>
    </location>
</feature>
<dbReference type="AlphaFoldDB" id="A0A1V1NYY1"/>
<dbReference type="InterPro" id="IPR018247">
    <property type="entry name" value="EF_Hand_1_Ca_BS"/>
</dbReference>
<evidence type="ECO:0000313" key="3">
    <source>
        <dbReference type="EMBL" id="ETR67706.1"/>
    </source>
</evidence>
<evidence type="ECO:0000259" key="2">
    <source>
        <dbReference type="Pfam" id="PF01364"/>
    </source>
</evidence>